<dbReference type="InterPro" id="IPR013320">
    <property type="entry name" value="ConA-like_dom_sf"/>
</dbReference>
<dbReference type="GO" id="GO:0070007">
    <property type="term" value="F:glutamic-type endopeptidase activity"/>
    <property type="evidence" value="ECO:0007669"/>
    <property type="project" value="InterPro"/>
</dbReference>
<dbReference type="InterPro" id="IPR038656">
    <property type="entry name" value="Peptidase_G1_sf"/>
</dbReference>
<evidence type="ECO:0000313" key="4">
    <source>
        <dbReference type="Proteomes" id="UP000247078"/>
    </source>
</evidence>
<comment type="caution">
    <text evidence="2">The sequence shown here is derived from an EMBL/GenBank/DDBJ whole genome shotgun (WGS) entry which is preliminary data.</text>
</comment>
<dbReference type="EMBL" id="QLLI01000002">
    <property type="protein sequence ID" value="RAJ01368.1"/>
    <property type="molecule type" value="Genomic_DNA"/>
</dbReference>
<dbReference type="SUPFAM" id="SSF49899">
    <property type="entry name" value="Concanavalin A-like lectins/glucanases"/>
    <property type="match status" value="1"/>
</dbReference>
<proteinExistence type="predicted"/>
<feature type="active site" description="Proton acceptor" evidence="1">
    <location>
        <position position="162"/>
    </location>
</feature>
<gene>
    <name evidence="3" type="ORF">DET54_102860</name>
    <name evidence="2" type="ORF">DET56_105392</name>
</gene>
<dbReference type="PANTHER" id="PTHR37536:SF1">
    <property type="entry name" value="ASPERGILLOPEPSIN, PUTAITVE (AFU_ORTHOLOGUE AFUA_7G01200)"/>
    <property type="match status" value="1"/>
</dbReference>
<evidence type="ECO:0000313" key="2">
    <source>
        <dbReference type="EMBL" id="PWW41115.1"/>
    </source>
</evidence>
<keyword evidence="5" id="KW-1185">Reference proteome</keyword>
<reference evidence="2 4" key="1">
    <citation type="submission" date="2018-05" db="EMBL/GenBank/DDBJ databases">
        <title>Freshwater and sediment microbial communities from various areas in North America, analyzing microbe dynamics in response to fracking.</title>
        <authorList>
            <person name="Lamendella R."/>
        </authorList>
    </citation>
    <scope>NUCLEOTIDE SEQUENCE [LARGE SCALE GENOMIC DNA]</scope>
    <source>
        <strain evidence="2 4">DB-3</strain>
        <strain evidence="3 5">NG-13</strain>
    </source>
</reference>
<dbReference type="EMBL" id="QGTZ01000005">
    <property type="protein sequence ID" value="PWW41115.1"/>
    <property type="molecule type" value="Genomic_DNA"/>
</dbReference>
<name>A0A855YB26_9BACL</name>
<accession>A0A855YB26</accession>
<dbReference type="GO" id="GO:0006508">
    <property type="term" value="P:proteolysis"/>
    <property type="evidence" value="ECO:0007669"/>
    <property type="project" value="InterPro"/>
</dbReference>
<evidence type="ECO:0000256" key="1">
    <source>
        <dbReference type="PIRSR" id="PIRSR600250-50"/>
    </source>
</evidence>
<dbReference type="AlphaFoldDB" id="A0A855YB26"/>
<organism evidence="2 4">
    <name type="scientific">Paenibacillus pabuli</name>
    <dbReference type="NCBI Taxonomy" id="1472"/>
    <lineage>
        <taxon>Bacteria</taxon>
        <taxon>Bacillati</taxon>
        <taxon>Bacillota</taxon>
        <taxon>Bacilli</taxon>
        <taxon>Bacillales</taxon>
        <taxon>Paenibacillaceae</taxon>
        <taxon>Paenibacillus</taxon>
    </lineage>
</organism>
<sequence>MANNRNKRRKPCIPQTGKTNSALRFGWISSNWSGYARAGDKAEFRRISAEWNVPFVLPSSKSSYSSAWIGIDGYENSNLIQTGTGHDWVNGQASYYAWWEILPDFETVIPFPVSPGDRIRATIYKINRTRWCITLHNLTQNWTFRTVQQYTGQQSSAEWIVEAPSVGNSISRMAKITPVTFKCCRLNGRSPGFIAKEKGIMIQQKQVVSIPGEPGPCRDSFAVKRNNRGYC</sequence>
<dbReference type="Pfam" id="PF01828">
    <property type="entry name" value="Peptidase_A4"/>
    <property type="match status" value="1"/>
</dbReference>
<dbReference type="OrthoDB" id="2630173at2"/>
<dbReference type="PANTHER" id="PTHR37536">
    <property type="entry name" value="PUTATIVE (AFU_ORTHOLOGUE AFUA_3G02970)-RELATED"/>
    <property type="match status" value="1"/>
</dbReference>
<dbReference type="Gene3D" id="2.60.120.700">
    <property type="entry name" value="Peptidase G1"/>
    <property type="match status" value="1"/>
</dbReference>
<dbReference type="CDD" id="cd13426">
    <property type="entry name" value="Peptidase_G1"/>
    <property type="match status" value="1"/>
</dbReference>
<protein>
    <submittedName>
        <fullName evidence="2">Peptidase A4-like protein</fullName>
    </submittedName>
</protein>
<evidence type="ECO:0000313" key="3">
    <source>
        <dbReference type="EMBL" id="RAJ01368.1"/>
    </source>
</evidence>
<dbReference type="Proteomes" id="UP000247078">
    <property type="component" value="Unassembled WGS sequence"/>
</dbReference>
<dbReference type="Proteomes" id="UP000248827">
    <property type="component" value="Unassembled WGS sequence"/>
</dbReference>
<dbReference type="RefSeq" id="WP_109999645.1">
    <property type="nucleotide sequence ID" value="NZ_QGTZ01000005.1"/>
</dbReference>
<dbReference type="InterPro" id="IPR000250">
    <property type="entry name" value="Peptidase_G1"/>
</dbReference>
<evidence type="ECO:0000313" key="5">
    <source>
        <dbReference type="Proteomes" id="UP000248827"/>
    </source>
</evidence>